<keyword evidence="3" id="KW-1185">Reference proteome</keyword>
<reference evidence="3" key="1">
    <citation type="submission" date="2016-10" db="EMBL/GenBank/DDBJ databases">
        <authorList>
            <person name="Varghese N."/>
            <person name="Submissions S."/>
        </authorList>
    </citation>
    <scope>NUCLEOTIDE SEQUENCE [LARGE SCALE GENOMIC DNA]</scope>
    <source>
        <strain evidence="3">DSM 17038</strain>
    </source>
</reference>
<dbReference type="STRING" id="341036.SAMN05660649_03545"/>
<dbReference type="Pfam" id="PF12986">
    <property type="entry name" value="DUF3870"/>
    <property type="match status" value="1"/>
</dbReference>
<gene>
    <name evidence="2" type="ORF">SAMN05660649_03545</name>
</gene>
<sequence>MKGEGTISRTVFLAGHAVLPQGMAAKGLYEHIAIVVEIDKRYGVVIDARCTLVTDLANKVVQDLLRGYCIHDGVEEAIANVIERYHGAAKNAIIAALKDLYREYIKYKNTK</sequence>
<accession>A0A1I2WMQ0</accession>
<evidence type="ECO:0000313" key="3">
    <source>
        <dbReference type="Proteomes" id="UP000199337"/>
    </source>
</evidence>
<dbReference type="Proteomes" id="UP000199337">
    <property type="component" value="Unassembled WGS sequence"/>
</dbReference>
<evidence type="ECO:0000313" key="2">
    <source>
        <dbReference type="EMBL" id="SFH02555.1"/>
    </source>
</evidence>
<dbReference type="EMBL" id="FOOX01000014">
    <property type="protein sequence ID" value="SFH02555.1"/>
    <property type="molecule type" value="Genomic_DNA"/>
</dbReference>
<feature type="domain" description="DUF3870" evidence="1">
    <location>
        <begin position="12"/>
        <end position="104"/>
    </location>
</feature>
<name>A0A1I2WMQ0_9FIRM</name>
<proteinExistence type="predicted"/>
<protein>
    <recommendedName>
        <fullName evidence="1">DUF3870 domain-containing protein</fullName>
    </recommendedName>
</protein>
<evidence type="ECO:0000259" key="1">
    <source>
        <dbReference type="Pfam" id="PF12986"/>
    </source>
</evidence>
<dbReference type="InterPro" id="IPR024617">
    <property type="entry name" value="DUF3870"/>
</dbReference>
<dbReference type="AlphaFoldDB" id="A0A1I2WMQ0"/>
<dbReference type="OrthoDB" id="7061730at2"/>
<organism evidence="2 3">
    <name type="scientific">Desulfotruncus arcticus DSM 17038</name>
    <dbReference type="NCBI Taxonomy" id="1121424"/>
    <lineage>
        <taxon>Bacteria</taxon>
        <taxon>Bacillati</taxon>
        <taxon>Bacillota</taxon>
        <taxon>Clostridia</taxon>
        <taxon>Eubacteriales</taxon>
        <taxon>Desulfallaceae</taxon>
        <taxon>Desulfotruncus</taxon>
    </lineage>
</organism>
<dbReference type="RefSeq" id="WP_092472784.1">
    <property type="nucleotide sequence ID" value="NZ_FOOX01000014.1"/>
</dbReference>